<dbReference type="OrthoDB" id="2664453at2"/>
<dbReference type="EMBL" id="QPJD01000012">
    <property type="protein sequence ID" value="RCW44258.1"/>
    <property type="molecule type" value="Genomic_DNA"/>
</dbReference>
<dbReference type="Proteomes" id="UP000252415">
    <property type="component" value="Unassembled WGS sequence"/>
</dbReference>
<protein>
    <submittedName>
        <fullName evidence="1">Uncharacterized protein</fullName>
    </submittedName>
</protein>
<dbReference type="RefSeq" id="WP_114381809.1">
    <property type="nucleotide sequence ID" value="NZ_QPJD01000012.1"/>
</dbReference>
<keyword evidence="2" id="KW-1185">Reference proteome</keyword>
<gene>
    <name evidence="1" type="ORF">DFP97_112122</name>
</gene>
<comment type="caution">
    <text evidence="1">The sequence shown here is derived from an EMBL/GenBank/DDBJ whole genome shotgun (WGS) entry which is preliminary data.</text>
</comment>
<evidence type="ECO:0000313" key="2">
    <source>
        <dbReference type="Proteomes" id="UP000252415"/>
    </source>
</evidence>
<name>A0A368VQU3_9BACL</name>
<dbReference type="AlphaFoldDB" id="A0A368VQU3"/>
<proteinExistence type="predicted"/>
<evidence type="ECO:0000313" key="1">
    <source>
        <dbReference type="EMBL" id="RCW44258.1"/>
    </source>
</evidence>
<organism evidence="1 2">
    <name type="scientific">Paenibacillus prosopidis</name>
    <dbReference type="NCBI Taxonomy" id="630520"/>
    <lineage>
        <taxon>Bacteria</taxon>
        <taxon>Bacillati</taxon>
        <taxon>Bacillota</taxon>
        <taxon>Bacilli</taxon>
        <taxon>Bacillales</taxon>
        <taxon>Paenibacillaceae</taxon>
        <taxon>Paenibacillus</taxon>
    </lineage>
</organism>
<reference evidence="1 2" key="1">
    <citation type="submission" date="2018-07" db="EMBL/GenBank/DDBJ databases">
        <title>Genomic Encyclopedia of Type Strains, Phase III (KMG-III): the genomes of soil and plant-associated and newly described type strains.</title>
        <authorList>
            <person name="Whitman W."/>
        </authorList>
    </citation>
    <scope>NUCLEOTIDE SEQUENCE [LARGE SCALE GENOMIC DNA]</scope>
    <source>
        <strain evidence="1 2">CECT 7506</strain>
    </source>
</reference>
<accession>A0A368VQU3</accession>
<sequence>MSEKMKLPREVAEAIEHIRTADLTDYYIIGEAYRGVSRNPHIKTIISYIRANTGDWDEEHEKGYTHIMKALVNGYEIEGVNA</sequence>